<evidence type="ECO:0000256" key="4">
    <source>
        <dbReference type="ARBA" id="ARBA00023014"/>
    </source>
</evidence>
<gene>
    <name evidence="6" type="ORF">HQ865_20180</name>
</gene>
<proteinExistence type="predicted"/>
<dbReference type="KEGG" id="mmab:HQ865_20180"/>
<evidence type="ECO:0000256" key="1">
    <source>
        <dbReference type="ARBA" id="ARBA00022714"/>
    </source>
</evidence>
<feature type="domain" description="Rieske" evidence="5">
    <location>
        <begin position="33"/>
        <end position="138"/>
    </location>
</feature>
<dbReference type="InterPro" id="IPR036922">
    <property type="entry name" value="Rieske_2Fe-2S_sf"/>
</dbReference>
<dbReference type="GO" id="GO:0046872">
    <property type="term" value="F:metal ion binding"/>
    <property type="evidence" value="ECO:0007669"/>
    <property type="project" value="UniProtKB-KW"/>
</dbReference>
<keyword evidence="1" id="KW-0001">2Fe-2S</keyword>
<dbReference type="SUPFAM" id="SSF50022">
    <property type="entry name" value="ISP domain"/>
    <property type="match status" value="1"/>
</dbReference>
<dbReference type="Proteomes" id="UP000505355">
    <property type="component" value="Chromosome"/>
</dbReference>
<accession>A0A7D4PWU0</accession>
<name>A0A7D4PWU0_9SPHI</name>
<dbReference type="AlphaFoldDB" id="A0A7D4PWU0"/>
<evidence type="ECO:0000256" key="3">
    <source>
        <dbReference type="ARBA" id="ARBA00023004"/>
    </source>
</evidence>
<dbReference type="InterPro" id="IPR017941">
    <property type="entry name" value="Rieske_2Fe-2S"/>
</dbReference>
<evidence type="ECO:0000256" key="2">
    <source>
        <dbReference type="ARBA" id="ARBA00022723"/>
    </source>
</evidence>
<dbReference type="Gene3D" id="2.102.10.10">
    <property type="entry name" value="Rieske [2Fe-2S] iron-sulphur domain"/>
    <property type="match status" value="1"/>
</dbReference>
<dbReference type="EMBL" id="CP054139">
    <property type="protein sequence ID" value="QKJ31983.1"/>
    <property type="molecule type" value="Genomic_DNA"/>
</dbReference>
<dbReference type="GO" id="GO:0051537">
    <property type="term" value="F:2 iron, 2 sulfur cluster binding"/>
    <property type="evidence" value="ECO:0007669"/>
    <property type="project" value="UniProtKB-KW"/>
</dbReference>
<dbReference type="PROSITE" id="PS51296">
    <property type="entry name" value="RIESKE"/>
    <property type="match status" value="1"/>
</dbReference>
<keyword evidence="2" id="KW-0479">Metal-binding</keyword>
<evidence type="ECO:0000313" key="7">
    <source>
        <dbReference type="Proteomes" id="UP000505355"/>
    </source>
</evidence>
<keyword evidence="3" id="KW-0408">Iron</keyword>
<reference evidence="6 7" key="1">
    <citation type="submission" date="2020-05" db="EMBL/GenBank/DDBJ databases">
        <title>Mucilaginibacter mali sp. nov.</title>
        <authorList>
            <person name="Kim H.S."/>
            <person name="Lee K.C."/>
            <person name="Suh M.K."/>
            <person name="Kim J.-S."/>
            <person name="Han K.-I."/>
            <person name="Eom M.K."/>
            <person name="Shin Y.K."/>
            <person name="Lee J.-S."/>
        </authorList>
    </citation>
    <scope>NUCLEOTIDE SEQUENCE [LARGE SCALE GENOMIC DNA]</scope>
    <source>
        <strain evidence="6 7">G2-14</strain>
    </source>
</reference>
<organism evidence="6 7">
    <name type="scientific">Mucilaginibacter mali</name>
    <dbReference type="NCBI Taxonomy" id="2740462"/>
    <lineage>
        <taxon>Bacteria</taxon>
        <taxon>Pseudomonadati</taxon>
        <taxon>Bacteroidota</taxon>
        <taxon>Sphingobacteriia</taxon>
        <taxon>Sphingobacteriales</taxon>
        <taxon>Sphingobacteriaceae</taxon>
        <taxon>Mucilaginibacter</taxon>
    </lineage>
</organism>
<keyword evidence="4" id="KW-0411">Iron-sulfur</keyword>
<evidence type="ECO:0000313" key="6">
    <source>
        <dbReference type="EMBL" id="QKJ31983.1"/>
    </source>
</evidence>
<evidence type="ECO:0000259" key="5">
    <source>
        <dbReference type="PROSITE" id="PS51296"/>
    </source>
</evidence>
<sequence length="140" mass="14988">MMKRKLGIVVVILFTAFSCGKDSGDIIPSIPVNFQAALSDTRINKLNSPGSAVVVSGYGIAGLLLYRDAAGQYHAYDRCSSYQPQNKCAVTIDDTGFTVTDPCSGSKFSLNDGSPVKAPASKSLRTYDAYVSNFQLFVTN</sequence>
<dbReference type="PROSITE" id="PS51257">
    <property type="entry name" value="PROKAR_LIPOPROTEIN"/>
    <property type="match status" value="1"/>
</dbReference>
<keyword evidence="7" id="KW-1185">Reference proteome</keyword>
<protein>
    <recommendedName>
        <fullName evidence="5">Rieske domain-containing protein</fullName>
    </recommendedName>
</protein>